<dbReference type="EMBL" id="JAXQNO010000001">
    <property type="protein sequence ID" value="KAK4804805.1"/>
    <property type="molecule type" value="Genomic_DNA"/>
</dbReference>
<name>A0AAN7MYX9_TRANT</name>
<proteinExistence type="predicted"/>
<feature type="transmembrane region" description="Helical" evidence="3">
    <location>
        <begin position="659"/>
        <end position="681"/>
    </location>
</feature>
<dbReference type="PANTHER" id="PTHR24177:SF470">
    <property type="entry name" value="ANKYRIN REPEAT PROTEIN"/>
    <property type="match status" value="1"/>
</dbReference>
<dbReference type="PROSITE" id="PS50297">
    <property type="entry name" value="ANK_REP_REGION"/>
    <property type="match status" value="1"/>
</dbReference>
<feature type="compositionally biased region" description="Polar residues" evidence="2">
    <location>
        <begin position="379"/>
        <end position="388"/>
    </location>
</feature>
<dbReference type="Pfam" id="PF13962">
    <property type="entry name" value="PGG"/>
    <property type="match status" value="1"/>
</dbReference>
<dbReference type="GO" id="GO:0016020">
    <property type="term" value="C:membrane"/>
    <property type="evidence" value="ECO:0007669"/>
    <property type="project" value="TreeGrafter"/>
</dbReference>
<protein>
    <recommendedName>
        <fullName evidence="4">PGG domain-containing protein</fullName>
    </recommendedName>
</protein>
<evidence type="ECO:0000313" key="5">
    <source>
        <dbReference type="EMBL" id="KAK4804805.1"/>
    </source>
</evidence>
<feature type="domain" description="PGG" evidence="4">
    <location>
        <begin position="534"/>
        <end position="646"/>
    </location>
</feature>
<keyword evidence="1" id="KW-0040">ANK repeat</keyword>
<dbReference type="InterPro" id="IPR026961">
    <property type="entry name" value="PGG_dom"/>
</dbReference>
<keyword evidence="6" id="KW-1185">Reference proteome</keyword>
<evidence type="ECO:0000256" key="1">
    <source>
        <dbReference type="PROSITE-ProRule" id="PRU00023"/>
    </source>
</evidence>
<dbReference type="AlphaFoldDB" id="A0AAN7MYX9"/>
<dbReference type="InterPro" id="IPR002110">
    <property type="entry name" value="Ankyrin_rpt"/>
</dbReference>
<dbReference type="PROSITE" id="PS50088">
    <property type="entry name" value="ANK_REPEAT"/>
    <property type="match status" value="1"/>
</dbReference>
<evidence type="ECO:0000256" key="3">
    <source>
        <dbReference type="SAM" id="Phobius"/>
    </source>
</evidence>
<dbReference type="Pfam" id="PF12796">
    <property type="entry name" value="Ank_2"/>
    <property type="match status" value="1"/>
</dbReference>
<dbReference type="Gene3D" id="1.25.40.20">
    <property type="entry name" value="Ankyrin repeat-containing domain"/>
    <property type="match status" value="2"/>
</dbReference>
<organism evidence="5 6">
    <name type="scientific">Trapa natans</name>
    <name type="common">Water chestnut</name>
    <dbReference type="NCBI Taxonomy" id="22666"/>
    <lineage>
        <taxon>Eukaryota</taxon>
        <taxon>Viridiplantae</taxon>
        <taxon>Streptophyta</taxon>
        <taxon>Embryophyta</taxon>
        <taxon>Tracheophyta</taxon>
        <taxon>Spermatophyta</taxon>
        <taxon>Magnoliopsida</taxon>
        <taxon>eudicotyledons</taxon>
        <taxon>Gunneridae</taxon>
        <taxon>Pentapetalae</taxon>
        <taxon>rosids</taxon>
        <taxon>malvids</taxon>
        <taxon>Myrtales</taxon>
        <taxon>Lythraceae</taxon>
        <taxon>Trapa</taxon>
    </lineage>
</organism>
<feature type="region of interest" description="Disordered" evidence="2">
    <location>
        <begin position="366"/>
        <end position="388"/>
    </location>
</feature>
<keyword evidence="3" id="KW-0812">Transmembrane</keyword>
<keyword evidence="3" id="KW-0472">Membrane</keyword>
<accession>A0AAN7MYX9</accession>
<reference evidence="5 6" key="1">
    <citation type="journal article" date="2023" name="Hortic Res">
        <title>Pangenome of water caltrop reveals structural variations and asymmetric subgenome divergence after allopolyploidization.</title>
        <authorList>
            <person name="Zhang X."/>
            <person name="Chen Y."/>
            <person name="Wang L."/>
            <person name="Yuan Y."/>
            <person name="Fang M."/>
            <person name="Shi L."/>
            <person name="Lu R."/>
            <person name="Comes H.P."/>
            <person name="Ma Y."/>
            <person name="Chen Y."/>
            <person name="Huang G."/>
            <person name="Zhou Y."/>
            <person name="Zheng Z."/>
            <person name="Qiu Y."/>
        </authorList>
    </citation>
    <scope>NUCLEOTIDE SEQUENCE [LARGE SCALE GENOMIC DNA]</scope>
    <source>
        <strain evidence="5">F231</strain>
    </source>
</reference>
<feature type="transmembrane region" description="Helical" evidence="3">
    <location>
        <begin position="626"/>
        <end position="647"/>
    </location>
</feature>
<evidence type="ECO:0000256" key="2">
    <source>
        <dbReference type="SAM" id="MobiDB-lite"/>
    </source>
</evidence>
<dbReference type="SUPFAM" id="SSF48403">
    <property type="entry name" value="Ankyrin repeat"/>
    <property type="match status" value="2"/>
</dbReference>
<dbReference type="Proteomes" id="UP001346149">
    <property type="component" value="Unassembled WGS sequence"/>
</dbReference>
<feature type="repeat" description="ANK" evidence="1">
    <location>
        <begin position="78"/>
        <end position="110"/>
    </location>
</feature>
<evidence type="ECO:0000259" key="4">
    <source>
        <dbReference type="Pfam" id="PF13962"/>
    </source>
</evidence>
<comment type="caution">
    <text evidence="5">The sequence shown here is derived from an EMBL/GenBank/DDBJ whole genome shotgun (WGS) entry which is preliminary data.</text>
</comment>
<feature type="transmembrane region" description="Helical" evidence="3">
    <location>
        <begin position="582"/>
        <end position="605"/>
    </location>
</feature>
<gene>
    <name evidence="5" type="ORF">SAY86_004622</name>
</gene>
<dbReference type="InterPro" id="IPR036770">
    <property type="entry name" value="Ankyrin_rpt-contain_sf"/>
</dbReference>
<keyword evidence="3" id="KW-1133">Transmembrane helix</keyword>
<evidence type="ECO:0000313" key="6">
    <source>
        <dbReference type="Proteomes" id="UP001346149"/>
    </source>
</evidence>
<sequence length="703" mass="79327">MVDSRCLAELAIHGQWDDVVQAYTESSQDIINCYNIPHDTALHVAVAVANEETEHVSKIIRGIPECFLPKILRMKNHRGNTPLHLAAANGNIDICMHIVDKDKCLIAEKNDEGETPLFLAAHRGQEDAFLYLEHQFGKKAILEDQVGMLVNSKGDTILHSVISGELFAFAIRIVRSYPSLVNRANHEQLKPLHVLALQPRSFKSSIVAQLGLFDLMVYTWIIIPKYSLEKDRKVKTIVLEIEGKRNRKTLMCPTEYKTCLDFYDMAKRMFCRTIGNKACLEEGSRGLIKEEEAADSGERKRRGNENGNVPSTTACKAVFEMVKFMLNVPFHFLGRRSVLSIVNDKKKHRYAKQLLNELLTNELPTYSYNKPKNKGKRQQPGQCSSQPQVLGETPLLTAAKLGIKEIVNAILKKFPKAIEEEKDFQEKNAVLLAAENRQSRVYRLLVERSTMMKENIFSQVDCDGNSALHLASRYNPDRPWPTRGPALQMKWEISWHEYVKNSMPPNFFAPRNKNGKTAEEIFRESHQELKEKGEKWLKTTCTAYSVISTLITTVAFATATTVPGEYDDQGRPRLEKEFAFRLFSVASLIAVCASMSATVYFIGILTSRNELEDFAMSLPTCLTDGLACLFLSIVSILVSFGSGFYFSVRGQLENAAYPILGVMCLPATLFIISQLPLYVGLNRVLFFKSSIKSKHHKPYTGAH</sequence>
<dbReference type="SMART" id="SM00248">
    <property type="entry name" value="ANK"/>
    <property type="match status" value="5"/>
</dbReference>
<dbReference type="PANTHER" id="PTHR24177">
    <property type="entry name" value="CASKIN"/>
    <property type="match status" value="1"/>
</dbReference>